<evidence type="ECO:0000313" key="1">
    <source>
        <dbReference type="EMBL" id="PWY89144.1"/>
    </source>
</evidence>
<dbReference type="RefSeq" id="XP_025402331.1">
    <property type="nucleotide sequence ID" value="XM_025538292.1"/>
</dbReference>
<name>A0A317WRR7_9EURO</name>
<gene>
    <name evidence="1" type="ORF">BO70DRAFT_162004</name>
</gene>
<evidence type="ECO:0000313" key="2">
    <source>
        <dbReference type="Proteomes" id="UP000247233"/>
    </source>
</evidence>
<keyword evidence="2" id="KW-1185">Reference proteome</keyword>
<reference evidence="1 2" key="1">
    <citation type="submission" date="2016-12" db="EMBL/GenBank/DDBJ databases">
        <title>The genomes of Aspergillus section Nigri reveals drivers in fungal speciation.</title>
        <authorList>
            <consortium name="DOE Joint Genome Institute"/>
            <person name="Vesth T.C."/>
            <person name="Nybo J."/>
            <person name="Theobald S."/>
            <person name="Brandl J."/>
            <person name="Frisvad J.C."/>
            <person name="Nielsen K.F."/>
            <person name="Lyhne E.K."/>
            <person name="Kogle M.E."/>
            <person name="Kuo A."/>
            <person name="Riley R."/>
            <person name="Clum A."/>
            <person name="Nolan M."/>
            <person name="Lipzen A."/>
            <person name="Salamov A."/>
            <person name="Henrissat B."/>
            <person name="Wiebenga A."/>
            <person name="De Vries R.P."/>
            <person name="Grigoriev I.V."/>
            <person name="Mortensen U.H."/>
            <person name="Andersen M.R."/>
            <person name="Baker S.E."/>
        </authorList>
    </citation>
    <scope>NUCLEOTIDE SEQUENCE [LARGE SCALE GENOMIC DNA]</scope>
    <source>
        <strain evidence="1 2">CBS 117.55</strain>
    </source>
</reference>
<comment type="caution">
    <text evidence="1">The sequence shown here is derived from an EMBL/GenBank/DDBJ whole genome shotgun (WGS) entry which is preliminary data.</text>
</comment>
<dbReference type="GeneID" id="37060529"/>
<dbReference type="VEuPathDB" id="FungiDB:BO70DRAFT_162004"/>
<protein>
    <submittedName>
        <fullName evidence="1">Uncharacterized protein</fullName>
    </submittedName>
</protein>
<dbReference type="AlphaFoldDB" id="A0A317WRR7"/>
<proteinExistence type="predicted"/>
<sequence length="168" mass="18947">MHEYCAQFPIPISKVSPIIGRSSCSVRLKPDPTPTASRLDWPCPIRIYVKDHLSVLRPHFPDKVQSRLGTTGSFRPIRTLQYSHSGSGTPGPALQLSMTSSTRATVDHPLRRPAVNREWRGCGDLPTIQFSRPRIASHRPWLCPNWSAPALIRRQRRPRGGSLIRRPC</sequence>
<dbReference type="Proteomes" id="UP000247233">
    <property type="component" value="Unassembled WGS sequence"/>
</dbReference>
<dbReference type="EMBL" id="MSFL01000004">
    <property type="protein sequence ID" value="PWY89144.1"/>
    <property type="molecule type" value="Genomic_DNA"/>
</dbReference>
<organism evidence="1 2">
    <name type="scientific">Aspergillus heteromorphus CBS 117.55</name>
    <dbReference type="NCBI Taxonomy" id="1448321"/>
    <lineage>
        <taxon>Eukaryota</taxon>
        <taxon>Fungi</taxon>
        <taxon>Dikarya</taxon>
        <taxon>Ascomycota</taxon>
        <taxon>Pezizomycotina</taxon>
        <taxon>Eurotiomycetes</taxon>
        <taxon>Eurotiomycetidae</taxon>
        <taxon>Eurotiales</taxon>
        <taxon>Aspergillaceae</taxon>
        <taxon>Aspergillus</taxon>
        <taxon>Aspergillus subgen. Circumdati</taxon>
    </lineage>
</organism>
<accession>A0A317WRR7</accession>